<feature type="compositionally biased region" description="Basic and acidic residues" evidence="1">
    <location>
        <begin position="268"/>
        <end position="278"/>
    </location>
</feature>
<dbReference type="Proteomes" id="UP001195914">
    <property type="component" value="Unassembled WGS sequence"/>
</dbReference>
<proteinExistence type="predicted"/>
<evidence type="ECO:0000313" key="4">
    <source>
        <dbReference type="Proteomes" id="UP001195914"/>
    </source>
</evidence>
<comment type="caution">
    <text evidence="3">The sequence shown here is derived from an EMBL/GenBank/DDBJ whole genome shotgun (WGS) entry which is preliminary data.</text>
</comment>
<keyword evidence="4" id="KW-1185">Reference proteome</keyword>
<feature type="signal peptide" evidence="2">
    <location>
        <begin position="1"/>
        <end position="29"/>
    </location>
</feature>
<evidence type="ECO:0000256" key="1">
    <source>
        <dbReference type="SAM" id="MobiDB-lite"/>
    </source>
</evidence>
<dbReference type="PANTHER" id="PTHR33598">
    <property type="entry name" value="OS02G0833400 PROTEIN"/>
    <property type="match status" value="1"/>
</dbReference>
<feature type="compositionally biased region" description="Polar residues" evidence="1">
    <location>
        <begin position="280"/>
        <end position="290"/>
    </location>
</feature>
<protein>
    <submittedName>
        <fullName evidence="3">Uncharacterized protein</fullName>
    </submittedName>
</protein>
<dbReference type="AlphaFoldDB" id="A0AAD9GFU5"/>
<feature type="chain" id="PRO_5042256069" evidence="2">
    <location>
        <begin position="30"/>
        <end position="404"/>
    </location>
</feature>
<reference evidence="3" key="1">
    <citation type="journal article" date="2014" name="Nucleic Acids Res.">
        <title>The evolutionary dynamics of variant antigen genes in Babesia reveal a history of genomic innovation underlying host-parasite interaction.</title>
        <authorList>
            <person name="Jackson A.P."/>
            <person name="Otto T.D."/>
            <person name="Darby A."/>
            <person name="Ramaprasad A."/>
            <person name="Xia D."/>
            <person name="Echaide I.E."/>
            <person name="Farber M."/>
            <person name="Gahlot S."/>
            <person name="Gamble J."/>
            <person name="Gupta D."/>
            <person name="Gupta Y."/>
            <person name="Jackson L."/>
            <person name="Malandrin L."/>
            <person name="Malas T.B."/>
            <person name="Moussa E."/>
            <person name="Nair M."/>
            <person name="Reid A.J."/>
            <person name="Sanders M."/>
            <person name="Sharma J."/>
            <person name="Tracey A."/>
            <person name="Quail M.A."/>
            <person name="Weir W."/>
            <person name="Wastling J.M."/>
            <person name="Hall N."/>
            <person name="Willadsen P."/>
            <person name="Lingelbach K."/>
            <person name="Shiels B."/>
            <person name="Tait A."/>
            <person name="Berriman M."/>
            <person name="Allred D.R."/>
            <person name="Pain A."/>
        </authorList>
    </citation>
    <scope>NUCLEOTIDE SEQUENCE</scope>
    <source>
        <strain evidence="3">1802A</strain>
    </source>
</reference>
<dbReference type="PANTHER" id="PTHR33598:SF4">
    <property type="entry name" value="OS02G0833400 PROTEIN"/>
    <property type="match status" value="1"/>
</dbReference>
<organism evidence="3 4">
    <name type="scientific">Babesia divergens</name>
    <dbReference type="NCBI Taxonomy" id="32595"/>
    <lineage>
        <taxon>Eukaryota</taxon>
        <taxon>Sar</taxon>
        <taxon>Alveolata</taxon>
        <taxon>Apicomplexa</taxon>
        <taxon>Aconoidasida</taxon>
        <taxon>Piroplasmida</taxon>
        <taxon>Babesiidae</taxon>
        <taxon>Babesia</taxon>
    </lineage>
</organism>
<dbReference type="InterPro" id="IPR008479">
    <property type="entry name" value="DUF760"/>
</dbReference>
<name>A0AAD9GFU5_BABDI</name>
<evidence type="ECO:0000313" key="3">
    <source>
        <dbReference type="EMBL" id="KAK1937679.1"/>
    </source>
</evidence>
<evidence type="ECO:0000256" key="2">
    <source>
        <dbReference type="SAM" id="SignalP"/>
    </source>
</evidence>
<feature type="region of interest" description="Disordered" evidence="1">
    <location>
        <begin position="267"/>
        <end position="293"/>
    </location>
</feature>
<gene>
    <name evidence="3" type="ORF">X943_003828</name>
</gene>
<reference evidence="3" key="2">
    <citation type="submission" date="2021-05" db="EMBL/GenBank/DDBJ databases">
        <authorList>
            <person name="Pain A."/>
        </authorList>
    </citation>
    <scope>NUCLEOTIDE SEQUENCE</scope>
    <source>
        <strain evidence="3">1802A</strain>
    </source>
</reference>
<dbReference type="Pfam" id="PF05542">
    <property type="entry name" value="DUF760"/>
    <property type="match status" value="2"/>
</dbReference>
<keyword evidence="2" id="KW-0732">Signal</keyword>
<dbReference type="EMBL" id="JAHBMH010000033">
    <property type="protein sequence ID" value="KAK1937679.1"/>
    <property type="molecule type" value="Genomic_DNA"/>
</dbReference>
<sequence length="404" mass="44501">MIYLRRIKCSILLLLFLFLQSTPIGPVSAFSTNRKELSQSRLGFSILRSGIWHGPEARRVSAFVRTPIGVESRVAFPRLRPNRENQALHALHGDSDPTNGNENPGESNIFGRIWNGVKRLFGAGDAAGVPLVTGLTKLPVTHVAQMLPMQSMRSLQSLNLPVTLQSADSNPTTAQGAETSPYAQLIRAQPSVVMSKFLEKASQRVRDAAKSTVGALVGSFYRYCVETTMITSSDRLSVLIHSMQMTGYMLWNAECRYCLSQQLFGEPASKDSPQEKVPDSTVNKGKTHNVTPHLRDELVPPHNTDCLLWYIKKLPDDTANALFDNMTTGVLDAMHESTDMTVESLTGVAMNQQQPQAGTGTPPRVIVQQTGSSCIQLCFWHLALGYCLRDQEAKMELQNALKGT</sequence>
<accession>A0AAD9GFU5</accession>